<sequence>MCRVYGYINRDVPPTRLAHTGALLHHGGPDGRFLDHGPGWALGATRLAVMAPRHGAQPYTLGPIRVVFNGEIYNHRELRERLAQDGYPIADPCDGAVLPALYHRYGASFADHLDGMYAIAVMDLRDGPRLVLATDDTGVKPLYYHRDRHGGLSFASEIAALRYLSGAGARQAPDALDTFLTTKTPLGTRSVYQDITALEPARTMTVDPHGRMRWHRRAPAAPPPEPGMSGPAASGPAAAGLERAAGAVRDLLRTEVHRLAVADVPVAAVLSGGLDSSLVTGLLTEVVDDLHAFHIRYRGSWPADESAHARAVAAERGVRLHEVELDPARIPDLLPKVLRHLGQPNADPITVSTYALFEAVRDAGFTVALTGDAADELFGGYDRVTEGVAARGDWGTGYVRALAAVPSPLRTRLYRPDYRDLLRETHTAEEELLERVRGRDGDRLTAMTEVEIDLRMPAYHLRRVDHLSMASAIEVRPPFCQRSLVAAARRLPAHLKVHRGRGKRVLHAAARGVVPETVRNRPKQPFTLPITAMLAPGSALFAHAQEVLAPAELRTGGALDPGGVTALLRRQAVAPDAGSALAVWSLMVFELWRRQESEPVAVPRLSEQVA</sequence>
<name>A0ABY9US33_9ACTN</name>
<dbReference type="SUPFAM" id="SSF52402">
    <property type="entry name" value="Adenine nucleotide alpha hydrolases-like"/>
    <property type="match status" value="1"/>
</dbReference>
<evidence type="ECO:0000256" key="1">
    <source>
        <dbReference type="ARBA" id="ARBA00005187"/>
    </source>
</evidence>
<evidence type="ECO:0000256" key="9">
    <source>
        <dbReference type="SAM" id="MobiDB-lite"/>
    </source>
</evidence>
<dbReference type="CDD" id="cd01991">
    <property type="entry name" value="Asn_synthase_B_C"/>
    <property type="match status" value="1"/>
</dbReference>
<feature type="compositionally biased region" description="Low complexity" evidence="9">
    <location>
        <begin position="227"/>
        <end position="237"/>
    </location>
</feature>
<dbReference type="InterPro" id="IPR001962">
    <property type="entry name" value="Asn_synthase"/>
</dbReference>
<feature type="domain" description="Glutamine amidotransferase type-2" evidence="10">
    <location>
        <begin position="2"/>
        <end position="209"/>
    </location>
</feature>
<accession>A0ABY9US33</accession>
<keyword evidence="11" id="KW-0436">Ligase</keyword>
<evidence type="ECO:0000256" key="3">
    <source>
        <dbReference type="ARBA" id="ARBA00012737"/>
    </source>
</evidence>
<dbReference type="InterPro" id="IPR051786">
    <property type="entry name" value="ASN_synthetase/amidase"/>
</dbReference>
<dbReference type="PANTHER" id="PTHR43284">
    <property type="entry name" value="ASPARAGINE SYNTHETASE (GLUTAMINE-HYDROLYZING)"/>
    <property type="match status" value="1"/>
</dbReference>
<dbReference type="Gene3D" id="3.40.50.620">
    <property type="entry name" value="HUPs"/>
    <property type="match status" value="1"/>
</dbReference>
<organism evidence="11 12">
    <name type="scientific">Streptomyces luomodiensis</name>
    <dbReference type="NCBI Taxonomy" id="3026192"/>
    <lineage>
        <taxon>Bacteria</taxon>
        <taxon>Bacillati</taxon>
        <taxon>Actinomycetota</taxon>
        <taxon>Actinomycetes</taxon>
        <taxon>Kitasatosporales</taxon>
        <taxon>Streptomycetaceae</taxon>
        <taxon>Streptomyces</taxon>
    </lineage>
</organism>
<dbReference type="GO" id="GO:0004066">
    <property type="term" value="F:asparagine synthase (glutamine-hydrolyzing) activity"/>
    <property type="evidence" value="ECO:0007669"/>
    <property type="project" value="UniProtKB-EC"/>
</dbReference>
<comment type="catalytic activity">
    <reaction evidence="8">
        <text>L-aspartate + L-glutamine + ATP + H2O = L-asparagine + L-glutamate + AMP + diphosphate + H(+)</text>
        <dbReference type="Rhea" id="RHEA:12228"/>
        <dbReference type="ChEBI" id="CHEBI:15377"/>
        <dbReference type="ChEBI" id="CHEBI:15378"/>
        <dbReference type="ChEBI" id="CHEBI:29985"/>
        <dbReference type="ChEBI" id="CHEBI:29991"/>
        <dbReference type="ChEBI" id="CHEBI:30616"/>
        <dbReference type="ChEBI" id="CHEBI:33019"/>
        <dbReference type="ChEBI" id="CHEBI:58048"/>
        <dbReference type="ChEBI" id="CHEBI:58359"/>
        <dbReference type="ChEBI" id="CHEBI:456215"/>
        <dbReference type="EC" id="6.3.5.4"/>
    </reaction>
</comment>
<keyword evidence="12" id="KW-1185">Reference proteome</keyword>
<dbReference type="EMBL" id="CP117522">
    <property type="protein sequence ID" value="WNE95344.1"/>
    <property type="molecule type" value="Genomic_DNA"/>
</dbReference>
<evidence type="ECO:0000256" key="4">
    <source>
        <dbReference type="ARBA" id="ARBA00022741"/>
    </source>
</evidence>
<dbReference type="PROSITE" id="PS51278">
    <property type="entry name" value="GATASE_TYPE_2"/>
    <property type="match status" value="1"/>
</dbReference>
<keyword evidence="5" id="KW-0067">ATP-binding</keyword>
<evidence type="ECO:0000256" key="7">
    <source>
        <dbReference type="ARBA" id="ARBA00022962"/>
    </source>
</evidence>
<gene>
    <name evidence="11" type="primary">asnB</name>
    <name evidence="11" type="ORF">PS467_08255</name>
</gene>
<feature type="region of interest" description="Disordered" evidence="9">
    <location>
        <begin position="217"/>
        <end position="237"/>
    </location>
</feature>
<evidence type="ECO:0000256" key="5">
    <source>
        <dbReference type="ARBA" id="ARBA00022840"/>
    </source>
</evidence>
<reference evidence="11 12" key="1">
    <citation type="submission" date="2023-02" db="EMBL/GenBank/DDBJ databases">
        <title>Streptomyces sp. SCA4-21 with antifungal activity against Fusarium oxysporum f. sp. cubense, Streptomyces sp. SCA2-17 with antifungal activity against Fusarium oxysporum f. sp. cubense.</title>
        <authorList>
            <person name="Qi D."/>
        </authorList>
    </citation>
    <scope>NUCLEOTIDE SEQUENCE [LARGE SCALE GENOMIC DNA]</scope>
    <source>
        <strain evidence="11 12">SCA4-21</strain>
    </source>
</reference>
<dbReference type="Pfam" id="PF13537">
    <property type="entry name" value="GATase_7"/>
    <property type="match status" value="1"/>
</dbReference>
<dbReference type="PIRSF" id="PIRSF001589">
    <property type="entry name" value="Asn_synthetase_glu-h"/>
    <property type="match status" value="1"/>
</dbReference>
<evidence type="ECO:0000313" key="12">
    <source>
        <dbReference type="Proteomes" id="UP001305606"/>
    </source>
</evidence>
<dbReference type="InterPro" id="IPR006426">
    <property type="entry name" value="Asn_synth_AEB"/>
</dbReference>
<dbReference type="InterPro" id="IPR014729">
    <property type="entry name" value="Rossmann-like_a/b/a_fold"/>
</dbReference>
<dbReference type="Proteomes" id="UP001305606">
    <property type="component" value="Chromosome"/>
</dbReference>
<dbReference type="CDD" id="cd00712">
    <property type="entry name" value="AsnB"/>
    <property type="match status" value="1"/>
</dbReference>
<dbReference type="NCBIfam" id="TIGR01536">
    <property type="entry name" value="asn_synth_AEB"/>
    <property type="match status" value="1"/>
</dbReference>
<dbReference type="Gene3D" id="3.60.20.10">
    <property type="entry name" value="Glutamine Phosphoribosylpyrophosphate, subunit 1, domain 1"/>
    <property type="match status" value="1"/>
</dbReference>
<evidence type="ECO:0000259" key="10">
    <source>
        <dbReference type="PROSITE" id="PS51278"/>
    </source>
</evidence>
<keyword evidence="7" id="KW-0315">Glutamine amidotransferase</keyword>
<dbReference type="InterPro" id="IPR017932">
    <property type="entry name" value="GATase_2_dom"/>
</dbReference>
<dbReference type="RefSeq" id="WP_311034694.1">
    <property type="nucleotide sequence ID" value="NZ_CP117522.1"/>
</dbReference>
<dbReference type="EC" id="6.3.5.4" evidence="3"/>
<proteinExistence type="inferred from homology"/>
<dbReference type="PANTHER" id="PTHR43284:SF1">
    <property type="entry name" value="ASPARAGINE SYNTHETASE"/>
    <property type="match status" value="1"/>
</dbReference>
<dbReference type="SUPFAM" id="SSF56235">
    <property type="entry name" value="N-terminal nucleophile aminohydrolases (Ntn hydrolases)"/>
    <property type="match status" value="1"/>
</dbReference>
<evidence type="ECO:0000256" key="2">
    <source>
        <dbReference type="ARBA" id="ARBA00005752"/>
    </source>
</evidence>
<comment type="pathway">
    <text evidence="1">Amino-acid biosynthesis; L-asparagine biosynthesis; L-asparagine from L-aspartate (L-Gln route): step 1/1.</text>
</comment>
<comment type="similarity">
    <text evidence="2">Belongs to the asparagine synthetase family.</text>
</comment>
<keyword evidence="6" id="KW-0028">Amino-acid biosynthesis</keyword>
<evidence type="ECO:0000256" key="8">
    <source>
        <dbReference type="ARBA" id="ARBA00048741"/>
    </source>
</evidence>
<keyword evidence="6" id="KW-0061">Asparagine biosynthesis</keyword>
<evidence type="ECO:0000256" key="6">
    <source>
        <dbReference type="ARBA" id="ARBA00022888"/>
    </source>
</evidence>
<dbReference type="InterPro" id="IPR029055">
    <property type="entry name" value="Ntn_hydrolases_N"/>
</dbReference>
<dbReference type="InterPro" id="IPR033738">
    <property type="entry name" value="AsnB_N"/>
</dbReference>
<protein>
    <recommendedName>
        <fullName evidence="3">asparagine synthase (glutamine-hydrolyzing)</fullName>
        <ecNumber evidence="3">6.3.5.4</ecNumber>
    </recommendedName>
</protein>
<dbReference type="Pfam" id="PF00733">
    <property type="entry name" value="Asn_synthase"/>
    <property type="match status" value="1"/>
</dbReference>
<evidence type="ECO:0000313" key="11">
    <source>
        <dbReference type="EMBL" id="WNE95344.1"/>
    </source>
</evidence>
<keyword evidence="4" id="KW-0547">Nucleotide-binding</keyword>